<evidence type="ECO:0000256" key="6">
    <source>
        <dbReference type="ARBA" id="ARBA00023242"/>
    </source>
</evidence>
<dbReference type="GO" id="GO:0000785">
    <property type="term" value="C:chromatin"/>
    <property type="evidence" value="ECO:0007669"/>
    <property type="project" value="TreeGrafter"/>
</dbReference>
<evidence type="ECO:0000256" key="3">
    <source>
        <dbReference type="ARBA" id="ARBA00023015"/>
    </source>
</evidence>
<reference evidence="12" key="1">
    <citation type="submission" date="2016-11" db="UniProtKB">
        <authorList>
            <consortium name="WormBaseParasite"/>
        </authorList>
    </citation>
    <scope>IDENTIFICATION</scope>
</reference>
<sequence>MSSRVQLLSVQPLNTPSPINTPVSLKITFEVYEDLADPVDWEMLFAWDGDEEHDLILETVEVGPIKAGKHQFIFEADPPDYTKVHDEDLTDVSVLFLRCKYHDQLFSKVAFFVSHTYVDEELINEPPLKPILEKLERKIHLEDLRVTHYPIKWNEQDELVPPPEDENVDMMEEDVAIFTARRPEPEITSVIPQQAQSESIQQPEVPEEAPKEPTDGSQHKGALSDKTNE</sequence>
<evidence type="ECO:0000313" key="9">
    <source>
        <dbReference type="EMBL" id="CAG9095197.1"/>
    </source>
</evidence>
<gene>
    <name evidence="8" type="ORF">BXYJ_LOCUS3602</name>
</gene>
<dbReference type="PANTHER" id="PTHR12040">
    <property type="entry name" value="ANTI-SILENCING PROTEIN 1"/>
    <property type="match status" value="1"/>
</dbReference>
<dbReference type="Gene3D" id="2.60.40.1490">
    <property type="entry name" value="Histone chaperone ASF1-like"/>
    <property type="match status" value="1"/>
</dbReference>
<dbReference type="GO" id="GO:0042393">
    <property type="term" value="F:histone binding"/>
    <property type="evidence" value="ECO:0007669"/>
    <property type="project" value="TreeGrafter"/>
</dbReference>
<organism evidence="10 12">
    <name type="scientific">Bursaphelenchus xylophilus</name>
    <name type="common">Pinewood nematode worm</name>
    <name type="synonym">Aphelenchoides xylophilus</name>
    <dbReference type="NCBI Taxonomy" id="6326"/>
    <lineage>
        <taxon>Eukaryota</taxon>
        <taxon>Metazoa</taxon>
        <taxon>Ecdysozoa</taxon>
        <taxon>Nematoda</taxon>
        <taxon>Chromadorea</taxon>
        <taxon>Rhabditida</taxon>
        <taxon>Tylenchina</taxon>
        <taxon>Tylenchomorpha</taxon>
        <taxon>Aphelenchoidea</taxon>
        <taxon>Aphelenchoididae</taxon>
        <taxon>Bursaphelenchus</taxon>
    </lineage>
</organism>
<evidence type="ECO:0000313" key="12">
    <source>
        <dbReference type="WBParaSite" id="BXY_0497900.1"/>
    </source>
</evidence>
<dbReference type="Proteomes" id="UP000095284">
    <property type="component" value="Unplaced"/>
</dbReference>
<dbReference type="AlphaFoldDB" id="A0A1I7RW66"/>
<dbReference type="Proteomes" id="UP000582659">
    <property type="component" value="Unassembled WGS sequence"/>
</dbReference>
<dbReference type="PANTHER" id="PTHR12040:SF0">
    <property type="entry name" value="HISTONE CHAPERONE ASF1"/>
    <property type="match status" value="1"/>
</dbReference>
<dbReference type="EMBL" id="CAJFCV020000002">
    <property type="protein sequence ID" value="CAG9095197.1"/>
    <property type="molecule type" value="Genomic_DNA"/>
</dbReference>
<dbReference type="SMR" id="A0A1I7RW66"/>
<dbReference type="WBParaSite" id="BXY_0497900.1">
    <property type="protein sequence ID" value="BXY_0497900.1"/>
    <property type="gene ID" value="BXY_0497900"/>
</dbReference>
<evidence type="ECO:0000313" key="10">
    <source>
        <dbReference type="Proteomes" id="UP000095284"/>
    </source>
</evidence>
<feature type="compositionally biased region" description="Polar residues" evidence="7">
    <location>
        <begin position="190"/>
        <end position="202"/>
    </location>
</feature>
<feature type="compositionally biased region" description="Basic and acidic residues" evidence="7">
    <location>
        <begin position="208"/>
        <end position="229"/>
    </location>
</feature>
<comment type="subcellular location">
    <subcellularLocation>
        <location evidence="1">Nucleus</location>
    </subcellularLocation>
</comment>
<accession>A0A1I7RW66</accession>
<reference evidence="9" key="2">
    <citation type="submission" date="2020-08" db="EMBL/GenBank/DDBJ databases">
        <authorList>
            <person name="Kikuchi T."/>
        </authorList>
    </citation>
    <scope>NUCLEOTIDE SEQUENCE</scope>
    <source>
        <strain evidence="8">Ka4C1</strain>
    </source>
</reference>
<dbReference type="InterPro" id="IPR036747">
    <property type="entry name" value="ASF1-like_sf"/>
</dbReference>
<dbReference type="GO" id="GO:0006335">
    <property type="term" value="P:DNA replication-dependent chromatin assembly"/>
    <property type="evidence" value="ECO:0007669"/>
    <property type="project" value="TreeGrafter"/>
</dbReference>
<evidence type="ECO:0000256" key="2">
    <source>
        <dbReference type="ARBA" id="ARBA00006051"/>
    </source>
</evidence>
<evidence type="ECO:0000256" key="1">
    <source>
        <dbReference type="ARBA" id="ARBA00004123"/>
    </source>
</evidence>
<dbReference type="EMBL" id="CAJFDI010000002">
    <property type="protein sequence ID" value="CAD5214583.1"/>
    <property type="molecule type" value="Genomic_DNA"/>
</dbReference>
<dbReference type="Proteomes" id="UP000659654">
    <property type="component" value="Unassembled WGS sequence"/>
</dbReference>
<dbReference type="InterPro" id="IPR006818">
    <property type="entry name" value="ASF1-like"/>
</dbReference>
<protein>
    <submittedName>
        <fullName evidence="8">(pine wood nematode) hypothetical protein</fullName>
    </submittedName>
</protein>
<evidence type="ECO:0000313" key="8">
    <source>
        <dbReference type="EMBL" id="CAD5214583.1"/>
    </source>
</evidence>
<evidence type="ECO:0000256" key="5">
    <source>
        <dbReference type="ARBA" id="ARBA00023186"/>
    </source>
</evidence>
<evidence type="ECO:0000256" key="4">
    <source>
        <dbReference type="ARBA" id="ARBA00023163"/>
    </source>
</evidence>
<dbReference type="Pfam" id="PF04729">
    <property type="entry name" value="ASF1_hist_chap"/>
    <property type="match status" value="1"/>
</dbReference>
<keyword evidence="6" id="KW-0539">Nucleus</keyword>
<dbReference type="GO" id="GO:0005634">
    <property type="term" value="C:nucleus"/>
    <property type="evidence" value="ECO:0007669"/>
    <property type="project" value="UniProtKB-SubCell"/>
</dbReference>
<name>A0A1I7RW66_BURXY</name>
<feature type="region of interest" description="Disordered" evidence="7">
    <location>
        <begin position="182"/>
        <end position="229"/>
    </location>
</feature>
<keyword evidence="3" id="KW-0805">Transcription regulation</keyword>
<dbReference type="OrthoDB" id="29755at2759"/>
<comment type="similarity">
    <text evidence="2">Belongs to the ASF1 family.</text>
</comment>
<dbReference type="SUPFAM" id="SSF101546">
    <property type="entry name" value="ASF1-like"/>
    <property type="match status" value="1"/>
</dbReference>
<keyword evidence="5" id="KW-0143">Chaperone</keyword>
<dbReference type="eggNOG" id="KOG3265">
    <property type="taxonomic scope" value="Eukaryota"/>
</dbReference>
<keyword evidence="4" id="KW-0804">Transcription</keyword>
<proteinExistence type="inferred from homology"/>
<evidence type="ECO:0000313" key="11">
    <source>
        <dbReference type="Proteomes" id="UP000659654"/>
    </source>
</evidence>
<keyword evidence="11" id="KW-1185">Reference proteome</keyword>
<evidence type="ECO:0000256" key="7">
    <source>
        <dbReference type="SAM" id="MobiDB-lite"/>
    </source>
</evidence>